<feature type="domain" description="Serine aminopeptidase S33" evidence="1">
    <location>
        <begin position="86"/>
        <end position="189"/>
    </location>
</feature>
<gene>
    <name evidence="2" type="ORF">SAMN02745116_00917</name>
</gene>
<dbReference type="SUPFAM" id="SSF53474">
    <property type="entry name" value="alpha/beta-Hydrolases"/>
    <property type="match status" value="1"/>
</dbReference>
<organism evidence="2 3">
    <name type="scientific">Pilibacter termitis</name>
    <dbReference type="NCBI Taxonomy" id="263852"/>
    <lineage>
        <taxon>Bacteria</taxon>
        <taxon>Bacillati</taxon>
        <taxon>Bacillota</taxon>
        <taxon>Bacilli</taxon>
        <taxon>Lactobacillales</taxon>
        <taxon>Enterococcaceae</taxon>
        <taxon>Pilibacter</taxon>
    </lineage>
</organism>
<dbReference type="EMBL" id="FUXI01000008">
    <property type="protein sequence ID" value="SJZ61616.1"/>
    <property type="molecule type" value="Genomic_DNA"/>
</dbReference>
<name>A0A1T4M434_9ENTE</name>
<dbReference type="InterPro" id="IPR022742">
    <property type="entry name" value="Hydrolase_4"/>
</dbReference>
<dbReference type="Gene3D" id="3.40.50.1820">
    <property type="entry name" value="alpha/beta hydrolase"/>
    <property type="match status" value="1"/>
</dbReference>
<dbReference type="OrthoDB" id="9776685at2"/>
<dbReference type="PANTHER" id="PTHR43358:SF4">
    <property type="entry name" value="ALPHA_BETA HYDROLASE FOLD-1 DOMAIN-CONTAINING PROTEIN"/>
    <property type="match status" value="1"/>
</dbReference>
<dbReference type="PROSITE" id="PS51257">
    <property type="entry name" value="PROKAR_LIPOPROTEIN"/>
    <property type="match status" value="1"/>
</dbReference>
<evidence type="ECO:0000313" key="3">
    <source>
        <dbReference type="Proteomes" id="UP000190328"/>
    </source>
</evidence>
<evidence type="ECO:0000259" key="1">
    <source>
        <dbReference type="Pfam" id="PF12146"/>
    </source>
</evidence>
<dbReference type="Proteomes" id="UP000190328">
    <property type="component" value="Unassembled WGS sequence"/>
</dbReference>
<protein>
    <recommendedName>
        <fullName evidence="1">Serine aminopeptidase S33 domain-containing protein</fullName>
    </recommendedName>
</protein>
<dbReference type="RefSeq" id="WP_078806847.1">
    <property type="nucleotide sequence ID" value="NZ_FUXI01000008.1"/>
</dbReference>
<dbReference type="STRING" id="263852.SAMN02745116_00917"/>
<dbReference type="AlphaFoldDB" id="A0A1T4M434"/>
<dbReference type="InterPro" id="IPR029058">
    <property type="entry name" value="AB_hydrolase_fold"/>
</dbReference>
<proteinExistence type="predicted"/>
<evidence type="ECO:0000313" key="2">
    <source>
        <dbReference type="EMBL" id="SJZ61616.1"/>
    </source>
</evidence>
<keyword evidence="3" id="KW-1185">Reference proteome</keyword>
<dbReference type="Pfam" id="PF12146">
    <property type="entry name" value="Hydrolase_4"/>
    <property type="match status" value="1"/>
</dbReference>
<dbReference type="InterPro" id="IPR052920">
    <property type="entry name" value="DNA-binding_regulatory"/>
</dbReference>
<reference evidence="2 3" key="1">
    <citation type="submission" date="2017-02" db="EMBL/GenBank/DDBJ databases">
        <authorList>
            <person name="Peterson S.W."/>
        </authorList>
    </citation>
    <scope>NUCLEOTIDE SEQUENCE [LARGE SCALE GENOMIC DNA]</scope>
    <source>
        <strain evidence="2 3">ATCC BAA-1030</strain>
    </source>
</reference>
<dbReference type="PANTHER" id="PTHR43358">
    <property type="entry name" value="ALPHA/BETA-HYDROLASE"/>
    <property type="match status" value="1"/>
</dbReference>
<sequence length="309" mass="35230">MKKKILIALTAILSVIIITLIAAGCYFFHVAQVRSKKDFVNSEPIAKTNPIYPERESFLKAKKEKWYLTSNDGLKLDAYYLSAEKKTDKTVIVAHGFANSKEGMAQYAWLFHELGYNVLVPDDRAHGESEGDLIGFGWKDKDDYVKWIQQVIEKNGKNEKIALFGLSMGAATVMMTSGENLPENVKAIIEDCGYDTVWNELVYQAKDMYNLPAFPILYEVSFISQLRAGWNYKEASSITQLAKNKRPMLFIHGDKDDFVPTSMVYKNYEATKGEKELLIVKGAKHAESFQTDKKLYKESIEKFLSKYFD</sequence>
<accession>A0A1T4M434</accession>